<dbReference type="Pfam" id="PF16379">
    <property type="entry name" value="DUF4989"/>
    <property type="match status" value="1"/>
</dbReference>
<evidence type="ECO:0000259" key="3">
    <source>
        <dbReference type="Pfam" id="PF16379"/>
    </source>
</evidence>
<gene>
    <name evidence="4" type="ORF">IAC07_03470</name>
</gene>
<protein>
    <submittedName>
        <fullName evidence="4">DUF4989 domain-containing protein</fullName>
    </submittedName>
</protein>
<dbReference type="PROSITE" id="PS51257">
    <property type="entry name" value="PROKAR_LIPOPROTEIN"/>
    <property type="match status" value="1"/>
</dbReference>
<feature type="domain" description="F5/8 type C" evidence="2">
    <location>
        <begin position="241"/>
        <end position="314"/>
    </location>
</feature>
<dbReference type="AlphaFoldDB" id="A0A940DMW1"/>
<feature type="signal peptide" evidence="1">
    <location>
        <begin position="1"/>
        <end position="25"/>
    </location>
</feature>
<name>A0A940DMW1_9BACT</name>
<dbReference type="SUPFAM" id="SSF49785">
    <property type="entry name" value="Galactose-binding domain-like"/>
    <property type="match status" value="1"/>
</dbReference>
<accession>A0A940DMW1</accession>
<organism evidence="4 5">
    <name type="scientific">Candidatus Cryptobacteroides gallistercoris</name>
    <dbReference type="NCBI Taxonomy" id="2840765"/>
    <lineage>
        <taxon>Bacteria</taxon>
        <taxon>Pseudomonadati</taxon>
        <taxon>Bacteroidota</taxon>
        <taxon>Bacteroidia</taxon>
        <taxon>Bacteroidales</taxon>
        <taxon>Candidatus Cryptobacteroides</taxon>
    </lineage>
</organism>
<dbReference type="EMBL" id="JADIMJ010000051">
    <property type="protein sequence ID" value="MBO8453768.1"/>
    <property type="molecule type" value="Genomic_DNA"/>
</dbReference>
<dbReference type="InterPro" id="IPR008979">
    <property type="entry name" value="Galactose-bd-like_sf"/>
</dbReference>
<evidence type="ECO:0000313" key="5">
    <source>
        <dbReference type="Proteomes" id="UP000771749"/>
    </source>
</evidence>
<proteinExistence type="predicted"/>
<keyword evidence="1" id="KW-0732">Signal</keyword>
<evidence type="ECO:0000259" key="2">
    <source>
        <dbReference type="Pfam" id="PF00754"/>
    </source>
</evidence>
<reference evidence="4" key="1">
    <citation type="submission" date="2020-10" db="EMBL/GenBank/DDBJ databases">
        <authorList>
            <person name="Gilroy R."/>
        </authorList>
    </citation>
    <scope>NUCLEOTIDE SEQUENCE</scope>
    <source>
        <strain evidence="4">F1-3629</strain>
    </source>
</reference>
<reference evidence="4" key="2">
    <citation type="journal article" date="2021" name="PeerJ">
        <title>Extensive microbial diversity within the chicken gut microbiome revealed by metagenomics and culture.</title>
        <authorList>
            <person name="Gilroy R."/>
            <person name="Ravi A."/>
            <person name="Getino M."/>
            <person name="Pursley I."/>
            <person name="Horton D.L."/>
            <person name="Alikhan N.F."/>
            <person name="Baker D."/>
            <person name="Gharbi K."/>
            <person name="Hall N."/>
            <person name="Watson M."/>
            <person name="Adriaenssens E.M."/>
            <person name="Foster-Nyarko E."/>
            <person name="Jarju S."/>
            <person name="Secka A."/>
            <person name="Antonio M."/>
            <person name="Oren A."/>
            <person name="Chaudhuri R.R."/>
            <person name="La Ragione R."/>
            <person name="Hildebrand F."/>
            <person name="Pallen M.J."/>
        </authorList>
    </citation>
    <scope>NUCLEOTIDE SEQUENCE</scope>
    <source>
        <strain evidence="4">F1-3629</strain>
    </source>
</reference>
<feature type="chain" id="PRO_5037004529" evidence="1">
    <location>
        <begin position="26"/>
        <end position="326"/>
    </location>
</feature>
<dbReference type="InterPro" id="IPR032152">
    <property type="entry name" value="DUF4989"/>
</dbReference>
<sequence>MKTKLFSIMAASAACALLLASCSEKEDPNKGGDEPDPEPPVAEDVYVSLLPVGTLETFELAHTQNGVSGEVSFSVKARLSGESAEDVTVTLKAECDGISSDKIQLSSQQLTVSAGRKESTGVTVSVSDWSELASNQNAAEYTLTVSIAEASDDIDENASSVSVTINKAAYIESSFPDFSGDFLTLSTANDIVAGGYTENRTAADWTFEFWATNGGTIENTTGNTLCGDGTADLAIDNDLINFIVDFNEVKTLGGLYFQHWGSSFCPTKIRLSVSEDGDTWVPMGEIGTSSRNYIKFGEEVVTRYMKYEMLEATTRVDIMYMFIYEK</sequence>
<dbReference type="InterPro" id="IPR000421">
    <property type="entry name" value="FA58C"/>
</dbReference>
<dbReference type="Pfam" id="PF00754">
    <property type="entry name" value="F5_F8_type_C"/>
    <property type="match status" value="1"/>
</dbReference>
<comment type="caution">
    <text evidence="4">The sequence shown here is derived from an EMBL/GenBank/DDBJ whole genome shotgun (WGS) entry which is preliminary data.</text>
</comment>
<feature type="domain" description="DUF4989" evidence="3">
    <location>
        <begin position="82"/>
        <end position="184"/>
    </location>
</feature>
<dbReference type="Proteomes" id="UP000771749">
    <property type="component" value="Unassembled WGS sequence"/>
</dbReference>
<evidence type="ECO:0000313" key="4">
    <source>
        <dbReference type="EMBL" id="MBO8453768.1"/>
    </source>
</evidence>
<dbReference type="Gene3D" id="2.60.120.260">
    <property type="entry name" value="Galactose-binding domain-like"/>
    <property type="match status" value="1"/>
</dbReference>
<evidence type="ECO:0000256" key="1">
    <source>
        <dbReference type="SAM" id="SignalP"/>
    </source>
</evidence>